<accession>M1F273</accession>
<dbReference type="KEGG" id="vg:18562874"/>
<protein>
    <submittedName>
        <fullName evidence="4">Putative tail fiber protein 2</fullName>
    </submittedName>
</protein>
<dbReference type="EMBL" id="JQ691611">
    <property type="protein sequence ID" value="AFH20916.1"/>
    <property type="molecule type" value="Genomic_DNA"/>
</dbReference>
<proteinExistence type="predicted"/>
<evidence type="ECO:0000256" key="1">
    <source>
        <dbReference type="SAM" id="MobiDB-lite"/>
    </source>
</evidence>
<gene>
    <name evidence="4" type="ORF">CR9_032</name>
</gene>
<dbReference type="RefSeq" id="YP_009014994.1">
    <property type="nucleotide sequence ID" value="NC_023717.1"/>
</dbReference>
<dbReference type="Proteomes" id="UP000011829">
    <property type="component" value="Segment"/>
</dbReference>
<evidence type="ECO:0000313" key="4">
    <source>
        <dbReference type="EMBL" id="AFH20916.1"/>
    </source>
</evidence>
<evidence type="ECO:0000259" key="3">
    <source>
        <dbReference type="Pfam" id="PF26209"/>
    </source>
</evidence>
<dbReference type="Pfam" id="PF26209">
    <property type="entry name" value="Phage_phiTE_241_C"/>
    <property type="match status" value="1"/>
</dbReference>
<feature type="region of interest" description="Disordered" evidence="1">
    <location>
        <begin position="133"/>
        <end position="155"/>
    </location>
</feature>
<keyword evidence="5" id="KW-1185">Reference proteome</keyword>
<feature type="domain" description="Putative phage tail fibre C-terminal" evidence="3">
    <location>
        <begin position="484"/>
        <end position="565"/>
    </location>
</feature>
<organism evidence="4 5">
    <name type="scientific">Cronobacter phage CR9</name>
    <dbReference type="NCBI Taxonomy" id="1162290"/>
    <lineage>
        <taxon>Viruses</taxon>
        <taxon>Duplodnaviria</taxon>
        <taxon>Heunggongvirae</taxon>
        <taxon>Uroviricota</taxon>
        <taxon>Caudoviricetes</taxon>
        <taxon>Vequintavirinae</taxon>
        <taxon>Certrevirus</taxon>
        <taxon>Certrevirus CR9</taxon>
    </lineage>
</organism>
<dbReference type="OrthoDB" id="2710at10239"/>
<dbReference type="InterPro" id="IPR058969">
    <property type="entry name" value="Phage_phiTE_241_N"/>
</dbReference>
<dbReference type="Pfam" id="PF26208">
    <property type="entry name" value="Phage_phiTE_241_N"/>
    <property type="match status" value="1"/>
</dbReference>
<evidence type="ECO:0000313" key="5">
    <source>
        <dbReference type="Proteomes" id="UP000011829"/>
    </source>
</evidence>
<evidence type="ECO:0000259" key="2">
    <source>
        <dbReference type="Pfam" id="PF26208"/>
    </source>
</evidence>
<feature type="domain" description="Putative phage tail fibre N-terminal" evidence="2">
    <location>
        <begin position="14"/>
        <end position="120"/>
    </location>
</feature>
<name>M1F273_9CAUD</name>
<reference evidence="4 5" key="1">
    <citation type="submission" date="2012-02" db="EMBL/GenBank/DDBJ databases">
        <title>Complete Genome Sequence of Cronobacter sakazakii Bacteriophage CR9.</title>
        <authorList>
            <person name="Shin H."/>
            <person name="Lee J.-H."/>
            <person name="Kim Y."/>
            <person name="Ryu S."/>
        </authorList>
    </citation>
    <scope>NUCLEOTIDE SEQUENCE [LARGE SCALE GENOMIC DNA]</scope>
</reference>
<sequence>MSSNTDIIALLSSEADKAVDQIIEDSKRLNIVVNGDGTAQATTEDGSLIPSVRKALLDNLYFKTPPLPWRNGGSVTEYNQLYTFTDSNGLTAWWYAPSATTSNPAVMTDDPANNKKFKVFLDRTNMADIYAPIQSPNFRGNPRTPTPAAGDSSQTIPNTQWVQTELDVLRQQIGEIGGDSDFENITVRNKTTTKDLDVSGKITSTGSAIDALNALLRVRQIELPSSASYVNFTTTAPFPVGVTRKTSLTPFEISTGTIRTDVANFNTLTAGDINNGGVSVDLKGNAAGDYLHLSGTTSDPVNDPKPQLIVDGIAEIGTLRVNNLEGFVANVDGQDIRPRSVTASEFVNSKNITATGTTTVKDLVITGTVTGLDVNVDGKDIRPNSVVTNNEVNVGTNLTVGVDATVTRNISVGGTTTVKDLVVTGTVTGIDLTVDGKDILPHSVTTTSLTVTGATTGTTAEFDKVTSDLFNIPPKPIALTSSEFTPDGTSSLYDILVDRNVLVKPPVGLFTGGVGGTILMYFTQDTTGGRTVTFSPEFVKIGDGDFDTSASGTTIVQLLYRGKDQVIDTVITSRR</sequence>
<dbReference type="InterPro" id="IPR058970">
    <property type="entry name" value="Phage_phiTE_241_C"/>
</dbReference>
<dbReference type="GeneID" id="18562874"/>